<name>A0AA88WC17_9ASTE</name>
<proteinExistence type="predicted"/>
<evidence type="ECO:0000313" key="10">
    <source>
        <dbReference type="Proteomes" id="UP001188597"/>
    </source>
</evidence>
<accession>A0AA88WC17</accession>
<feature type="compositionally biased region" description="Basic residues" evidence="7">
    <location>
        <begin position="439"/>
        <end position="449"/>
    </location>
</feature>
<evidence type="ECO:0000313" key="9">
    <source>
        <dbReference type="EMBL" id="KAK3023239.1"/>
    </source>
</evidence>
<evidence type="ECO:0000256" key="2">
    <source>
        <dbReference type="ARBA" id="ARBA00022527"/>
    </source>
</evidence>
<dbReference type="SMART" id="SM00220">
    <property type="entry name" value="S_TKc"/>
    <property type="match status" value="1"/>
</dbReference>
<gene>
    <name evidence="9" type="ORF">RJ639_043351</name>
</gene>
<keyword evidence="10" id="KW-1185">Reference proteome</keyword>
<evidence type="ECO:0000256" key="6">
    <source>
        <dbReference type="ARBA" id="ARBA00022840"/>
    </source>
</evidence>
<feature type="region of interest" description="Disordered" evidence="7">
    <location>
        <begin position="420"/>
        <end position="473"/>
    </location>
</feature>
<protein>
    <recommendedName>
        <fullName evidence="1">non-specific serine/threonine protein kinase</fullName>
        <ecNumber evidence="1">2.7.11.1</ecNumber>
    </recommendedName>
</protein>
<dbReference type="FunFam" id="1.10.510.10:FF:001893">
    <property type="entry name" value="Probable serine/threonine-protein kinase DDB_G0291918"/>
    <property type="match status" value="1"/>
</dbReference>
<feature type="region of interest" description="Disordered" evidence="7">
    <location>
        <begin position="329"/>
        <end position="352"/>
    </location>
</feature>
<evidence type="ECO:0000256" key="4">
    <source>
        <dbReference type="ARBA" id="ARBA00022741"/>
    </source>
</evidence>
<dbReference type="AlphaFoldDB" id="A0AA88WC17"/>
<dbReference type="GO" id="GO:0005634">
    <property type="term" value="C:nucleus"/>
    <property type="evidence" value="ECO:0007669"/>
    <property type="project" value="TreeGrafter"/>
</dbReference>
<feature type="compositionally biased region" description="Basic and acidic residues" evidence="7">
    <location>
        <begin position="693"/>
        <end position="706"/>
    </location>
</feature>
<dbReference type="Proteomes" id="UP001188597">
    <property type="component" value="Unassembled WGS sequence"/>
</dbReference>
<feature type="compositionally biased region" description="Basic and acidic residues" evidence="7">
    <location>
        <begin position="420"/>
        <end position="432"/>
    </location>
</feature>
<dbReference type="PANTHER" id="PTHR44167">
    <property type="entry name" value="OVARIAN-SPECIFIC SERINE/THREONINE-PROTEIN KINASE LOK-RELATED"/>
    <property type="match status" value="1"/>
</dbReference>
<dbReference type="GO" id="GO:0004674">
    <property type="term" value="F:protein serine/threonine kinase activity"/>
    <property type="evidence" value="ECO:0007669"/>
    <property type="project" value="UniProtKB-KW"/>
</dbReference>
<dbReference type="SUPFAM" id="SSF56112">
    <property type="entry name" value="Protein kinase-like (PK-like)"/>
    <property type="match status" value="1"/>
</dbReference>
<evidence type="ECO:0000256" key="3">
    <source>
        <dbReference type="ARBA" id="ARBA00022679"/>
    </source>
</evidence>
<feature type="non-terminal residue" evidence="9">
    <location>
        <position position="1"/>
    </location>
</feature>
<dbReference type="Gene3D" id="1.10.510.10">
    <property type="entry name" value="Transferase(Phosphotransferase) domain 1"/>
    <property type="match status" value="2"/>
</dbReference>
<evidence type="ECO:0000259" key="8">
    <source>
        <dbReference type="PROSITE" id="PS50011"/>
    </source>
</evidence>
<keyword evidence="2" id="KW-0723">Serine/threonine-protein kinase</keyword>
<dbReference type="EMBL" id="JAVXUP010000667">
    <property type="protein sequence ID" value="KAK3023239.1"/>
    <property type="molecule type" value="Genomic_DNA"/>
</dbReference>
<keyword evidence="5" id="KW-0418">Kinase</keyword>
<comment type="caution">
    <text evidence="9">The sequence shown here is derived from an EMBL/GenBank/DDBJ whole genome shotgun (WGS) entry which is preliminary data.</text>
</comment>
<evidence type="ECO:0000256" key="5">
    <source>
        <dbReference type="ARBA" id="ARBA00022777"/>
    </source>
</evidence>
<reference evidence="9" key="1">
    <citation type="submission" date="2022-12" db="EMBL/GenBank/DDBJ databases">
        <title>Draft genome assemblies for two species of Escallonia (Escalloniales).</title>
        <authorList>
            <person name="Chanderbali A."/>
            <person name="Dervinis C."/>
            <person name="Anghel I."/>
            <person name="Soltis D."/>
            <person name="Soltis P."/>
            <person name="Zapata F."/>
        </authorList>
    </citation>
    <scope>NUCLEOTIDE SEQUENCE</scope>
    <source>
        <strain evidence="9">UCBG64.0493</strain>
        <tissue evidence="9">Leaf</tissue>
    </source>
</reference>
<dbReference type="PROSITE" id="PS50011">
    <property type="entry name" value="PROTEIN_KINASE_DOM"/>
    <property type="match status" value="1"/>
</dbReference>
<evidence type="ECO:0000256" key="1">
    <source>
        <dbReference type="ARBA" id="ARBA00012513"/>
    </source>
</evidence>
<dbReference type="InterPro" id="IPR000719">
    <property type="entry name" value="Prot_kinase_dom"/>
</dbReference>
<feature type="compositionally biased region" description="Basic and acidic residues" evidence="7">
    <location>
        <begin position="329"/>
        <end position="343"/>
    </location>
</feature>
<keyword evidence="6" id="KW-0067">ATP-binding</keyword>
<feature type="domain" description="Protein kinase" evidence="8">
    <location>
        <begin position="486"/>
        <end position="955"/>
    </location>
</feature>
<feature type="compositionally biased region" description="Polar residues" evidence="7">
    <location>
        <begin position="716"/>
        <end position="728"/>
    </location>
</feature>
<evidence type="ECO:0000256" key="7">
    <source>
        <dbReference type="SAM" id="MobiDB-lite"/>
    </source>
</evidence>
<dbReference type="InterPro" id="IPR011009">
    <property type="entry name" value="Kinase-like_dom_sf"/>
</dbReference>
<keyword evidence="4" id="KW-0547">Nucleotide-binding</keyword>
<dbReference type="PROSITE" id="PS00108">
    <property type="entry name" value="PROTEIN_KINASE_ST"/>
    <property type="match status" value="1"/>
</dbReference>
<dbReference type="PANTHER" id="PTHR44167:SF23">
    <property type="entry name" value="CDC7 KINASE, ISOFORM A-RELATED"/>
    <property type="match status" value="1"/>
</dbReference>
<sequence length="990" mass="110742">MEPSLTNSELFSQLSSPLTCNYLDKAWHFLALLLKLGRPAHTTELASRCLFFSAPPEFIEFLCKIHNSPLVLTEGRFVTISPVPFVAFARFVSNSNAFAVLEPPRIALIGHRPRRIWEDVVRTYYRKRRREGSELVRLPGAKRRAEEDDRIVLALPEVSFHVDDFMNRSMIRQPGSTSVIEFNLQKPNDLLVAGSPVTNFRAALLSFGEEKDQTRVHTDMFVNGKDVGCVGTPACQYHVVGYERSPRVPDAVTLEEIKACMLHPSPSLVSSAMEKPIVWTEAKMDALYSISSMDGNSPSCLEEDKTTKNSPGKVEDVVYVCKATTSKSAEDENVREGREEDSGSHNGDVEGLPRYIDIVPSLDTEKTKAAVKSWAVFSAGLISVDQIQPRNSNFKTFQKDALNPKLLALCKAVENREAIGARTEQHQSKGDKSPISLKQKAKRNHWHKTPTKDKRENVNDNVDQNNNSMSLKTLSEPKSLPKFESFVVEDEEGSGGYGTVYRAQRRDDGATFAIKCPHVNANRHHVQNELKMLERFGGKNFVIKFEGSFKNGNSDCLVLEHVEHDRPEVLKKEIDVFQLQWYGYCLFKALAGLHKQGVVHRDVKPGNFLFSRKANKGYLIDFNLAMDLQRKYGITEKLKLGHDANFDHVPLPRAKSPPPAKIRKVTLTKGVIAANQVAGKGSRSLSYSKNLKKKADQIKEHTDVSSRKSQGADGSGITSAKDATSTRVPSAERLREPIPCQGRKELINLAQEAMQGPNHVTTNVPISKRKRVAAPLGKMDRELVYHTPMPLHSCGIAVAGAGLIKNQGEGKQKREGPCVGTKGFRAPEVLFRSPYQGPKVDIWSAGVTLLYLITGRSPFTGDPDQNIKEIAKLRGSEDLWEVAKLHNRESSFPADLFDIKSLPYTKLRDWCELSTRRPDFIDVIPRSLFDLVDKCLTVNPRTRISAEDALKHDFFAPCHERLRKQRLLRQGLSLDSGTTHLLQTLPQTCE</sequence>
<dbReference type="GO" id="GO:0005524">
    <property type="term" value="F:ATP binding"/>
    <property type="evidence" value="ECO:0007669"/>
    <property type="project" value="UniProtKB-KW"/>
</dbReference>
<feature type="region of interest" description="Disordered" evidence="7">
    <location>
        <begin position="683"/>
        <end position="732"/>
    </location>
</feature>
<organism evidence="9 10">
    <name type="scientific">Escallonia herrerae</name>
    <dbReference type="NCBI Taxonomy" id="1293975"/>
    <lineage>
        <taxon>Eukaryota</taxon>
        <taxon>Viridiplantae</taxon>
        <taxon>Streptophyta</taxon>
        <taxon>Embryophyta</taxon>
        <taxon>Tracheophyta</taxon>
        <taxon>Spermatophyta</taxon>
        <taxon>Magnoliopsida</taxon>
        <taxon>eudicotyledons</taxon>
        <taxon>Gunneridae</taxon>
        <taxon>Pentapetalae</taxon>
        <taxon>asterids</taxon>
        <taxon>campanulids</taxon>
        <taxon>Escalloniales</taxon>
        <taxon>Escalloniaceae</taxon>
        <taxon>Escallonia</taxon>
    </lineage>
</organism>
<keyword evidence="3" id="KW-0808">Transferase</keyword>
<dbReference type="FunFam" id="1.10.510.10:FF:001725">
    <property type="entry name" value="Kinase like protein"/>
    <property type="match status" value="1"/>
</dbReference>
<dbReference type="InterPro" id="IPR008271">
    <property type="entry name" value="Ser/Thr_kinase_AS"/>
</dbReference>
<dbReference type="GO" id="GO:0044773">
    <property type="term" value="P:mitotic DNA damage checkpoint signaling"/>
    <property type="evidence" value="ECO:0007669"/>
    <property type="project" value="TreeGrafter"/>
</dbReference>
<dbReference type="Pfam" id="PF00069">
    <property type="entry name" value="Pkinase"/>
    <property type="match status" value="2"/>
</dbReference>
<dbReference type="EC" id="2.7.11.1" evidence="1"/>